<evidence type="ECO:0000256" key="1">
    <source>
        <dbReference type="SAM" id="MobiDB-lite"/>
    </source>
</evidence>
<dbReference type="Gene3D" id="3.40.710.10">
    <property type="entry name" value="DD-peptidase/beta-lactamase superfamily"/>
    <property type="match status" value="1"/>
</dbReference>
<accession>Q1D9Y2</accession>
<dbReference type="InterPro" id="IPR001466">
    <property type="entry name" value="Beta-lactam-related"/>
</dbReference>
<dbReference type="InterPro" id="IPR012338">
    <property type="entry name" value="Beta-lactam/transpept-like"/>
</dbReference>
<organism evidence="4 5">
    <name type="scientific">Myxococcus xanthus (strain DK1622)</name>
    <dbReference type="NCBI Taxonomy" id="246197"/>
    <lineage>
        <taxon>Bacteria</taxon>
        <taxon>Pseudomonadati</taxon>
        <taxon>Myxococcota</taxon>
        <taxon>Myxococcia</taxon>
        <taxon>Myxococcales</taxon>
        <taxon>Cystobacterineae</taxon>
        <taxon>Myxococcaceae</taxon>
        <taxon>Myxococcus</taxon>
    </lineage>
</organism>
<dbReference type="Proteomes" id="UP000002402">
    <property type="component" value="Chromosome"/>
</dbReference>
<evidence type="ECO:0000313" key="4">
    <source>
        <dbReference type="EMBL" id="ABF87120.1"/>
    </source>
</evidence>
<keyword evidence="2" id="KW-0732">Signal</keyword>
<dbReference type="AlphaFoldDB" id="Q1D9Y2"/>
<feature type="domain" description="Beta-lactamase-related" evidence="3">
    <location>
        <begin position="80"/>
        <end position="364"/>
    </location>
</feature>
<feature type="chain" id="PRO_5004188550" evidence="2">
    <location>
        <begin position="25"/>
        <end position="398"/>
    </location>
</feature>
<feature type="signal peptide" evidence="2">
    <location>
        <begin position="1"/>
        <end position="24"/>
    </location>
</feature>
<dbReference type="eggNOG" id="COG1680">
    <property type="taxonomic scope" value="Bacteria"/>
</dbReference>
<dbReference type="EnsemblBacteria" id="ABF87120">
    <property type="protein sequence ID" value="ABF87120"/>
    <property type="gene ID" value="MXAN_2321"/>
</dbReference>
<evidence type="ECO:0000259" key="3">
    <source>
        <dbReference type="Pfam" id="PF00144"/>
    </source>
</evidence>
<sequence length="398" mass="41039">MKGADAKMTGMLRTLLVVLGVVLAACGESDAPTPDGGASPPAPDAGVPQPDAGSPLDDAGTPEPDAGSPWATVTAVLEARVAEAGASVPGLGLAVYDAQDRKVYEHIVGDFAPDRRVAVASASKMVSGTLLFELIRQGRLSLDSTTGQVLGWTGNKAGITLRHLLSFTSGLQPSHLCTFQSGITLADCVASIAQTPQVAAPGARFDYGSTHLQVAARMAEVSTGKTWNALFTETLAQPLGLPSGVTYFTAPNHPLGTTNPLVAGGLRASMNEYAPLLALVFHRGTHPGGVIGTPELFDAQAVEPFPGVVVGNSPAADMGLDLRYGLTAWLECPTPAQGCAVISSPGAFGWTPWVDREAGYYAVLGMHLQRDDPGAGVVSFAMHLSTEVKPLIRAALAP</sequence>
<dbReference type="STRING" id="246197.MXAN_2321"/>
<dbReference type="EMBL" id="CP000113">
    <property type="protein sequence ID" value="ABF87120.1"/>
    <property type="molecule type" value="Genomic_DNA"/>
</dbReference>
<proteinExistence type="predicted"/>
<dbReference type="PROSITE" id="PS51257">
    <property type="entry name" value="PROKAR_LIPOPROTEIN"/>
    <property type="match status" value="1"/>
</dbReference>
<dbReference type="PANTHER" id="PTHR43283">
    <property type="entry name" value="BETA-LACTAMASE-RELATED"/>
    <property type="match status" value="1"/>
</dbReference>
<dbReference type="HOGENOM" id="CLU_058031_0_0_7"/>
<keyword evidence="5" id="KW-1185">Reference proteome</keyword>
<dbReference type="KEGG" id="mxa:MXAN_2321"/>
<name>Q1D9Y2_MYXXD</name>
<dbReference type="PANTHER" id="PTHR43283:SF3">
    <property type="entry name" value="BETA-LACTAMASE FAMILY PROTEIN (AFU_ORTHOLOGUE AFUA_5G07500)"/>
    <property type="match status" value="1"/>
</dbReference>
<protein>
    <submittedName>
        <fullName evidence="4">Beta-lactamase</fullName>
    </submittedName>
</protein>
<feature type="compositionally biased region" description="Low complexity" evidence="1">
    <location>
        <begin position="30"/>
        <end position="48"/>
    </location>
</feature>
<evidence type="ECO:0000313" key="5">
    <source>
        <dbReference type="Proteomes" id="UP000002402"/>
    </source>
</evidence>
<dbReference type="Pfam" id="PF00144">
    <property type="entry name" value="Beta-lactamase"/>
    <property type="match status" value="1"/>
</dbReference>
<gene>
    <name evidence="4" type="ordered locus">MXAN_2321</name>
</gene>
<dbReference type="SUPFAM" id="SSF56601">
    <property type="entry name" value="beta-lactamase/transpeptidase-like"/>
    <property type="match status" value="1"/>
</dbReference>
<evidence type="ECO:0000256" key="2">
    <source>
        <dbReference type="SAM" id="SignalP"/>
    </source>
</evidence>
<feature type="region of interest" description="Disordered" evidence="1">
    <location>
        <begin position="30"/>
        <end position="68"/>
    </location>
</feature>
<reference evidence="4 5" key="1">
    <citation type="journal article" date="2006" name="Proc. Natl. Acad. Sci. U.S.A.">
        <title>Evolution of sensory complexity recorded in a myxobacterial genome.</title>
        <authorList>
            <person name="Goldman B.S."/>
            <person name="Nierman W.C."/>
            <person name="Kaiser D."/>
            <person name="Slater S.C."/>
            <person name="Durkin A.S."/>
            <person name="Eisen J.A."/>
            <person name="Ronning C.M."/>
            <person name="Barbazuk W.B."/>
            <person name="Blanchard M."/>
            <person name="Field C."/>
            <person name="Halling C."/>
            <person name="Hinkle G."/>
            <person name="Iartchuk O."/>
            <person name="Kim H.S."/>
            <person name="Mackenzie C."/>
            <person name="Madupu R."/>
            <person name="Miller N."/>
            <person name="Shvartsbeyn A."/>
            <person name="Sullivan S.A."/>
            <person name="Vaudin M."/>
            <person name="Wiegand R."/>
            <person name="Kaplan H.B."/>
        </authorList>
    </citation>
    <scope>NUCLEOTIDE SEQUENCE [LARGE SCALE GENOMIC DNA]</scope>
    <source>
        <strain evidence="5">DK1622</strain>
    </source>
</reference>
<dbReference type="InterPro" id="IPR050789">
    <property type="entry name" value="Diverse_Enzym_Activities"/>
</dbReference>